<gene>
    <name evidence="2" type="ORF">E2C01_068353</name>
</gene>
<sequence length="81" mass="8687">MPEVCVWEEVLGRGGALRTLSLHVSPGHWLALSTYHSGASALPIPQAAELRSRVSLDPRPHTAPPSLNCGIDFRDMTSATP</sequence>
<accession>A0A5B7HW86</accession>
<dbReference type="EMBL" id="VSRR010038048">
    <property type="protein sequence ID" value="MPC74009.1"/>
    <property type="molecule type" value="Genomic_DNA"/>
</dbReference>
<keyword evidence="3" id="KW-1185">Reference proteome</keyword>
<organism evidence="2 3">
    <name type="scientific">Portunus trituberculatus</name>
    <name type="common">Swimming crab</name>
    <name type="synonym">Neptunus trituberculatus</name>
    <dbReference type="NCBI Taxonomy" id="210409"/>
    <lineage>
        <taxon>Eukaryota</taxon>
        <taxon>Metazoa</taxon>
        <taxon>Ecdysozoa</taxon>
        <taxon>Arthropoda</taxon>
        <taxon>Crustacea</taxon>
        <taxon>Multicrustacea</taxon>
        <taxon>Malacostraca</taxon>
        <taxon>Eumalacostraca</taxon>
        <taxon>Eucarida</taxon>
        <taxon>Decapoda</taxon>
        <taxon>Pleocyemata</taxon>
        <taxon>Brachyura</taxon>
        <taxon>Eubrachyura</taxon>
        <taxon>Portunoidea</taxon>
        <taxon>Portunidae</taxon>
        <taxon>Portuninae</taxon>
        <taxon>Portunus</taxon>
    </lineage>
</organism>
<reference evidence="2 3" key="1">
    <citation type="submission" date="2019-05" db="EMBL/GenBank/DDBJ databases">
        <title>Another draft genome of Portunus trituberculatus and its Hox gene families provides insights of decapod evolution.</title>
        <authorList>
            <person name="Jeong J.-H."/>
            <person name="Song I."/>
            <person name="Kim S."/>
            <person name="Choi T."/>
            <person name="Kim D."/>
            <person name="Ryu S."/>
            <person name="Kim W."/>
        </authorList>
    </citation>
    <scope>NUCLEOTIDE SEQUENCE [LARGE SCALE GENOMIC DNA]</scope>
    <source>
        <tissue evidence="2">Muscle</tissue>
    </source>
</reference>
<comment type="caution">
    <text evidence="2">The sequence shown here is derived from an EMBL/GenBank/DDBJ whole genome shotgun (WGS) entry which is preliminary data.</text>
</comment>
<evidence type="ECO:0000313" key="3">
    <source>
        <dbReference type="Proteomes" id="UP000324222"/>
    </source>
</evidence>
<evidence type="ECO:0000256" key="1">
    <source>
        <dbReference type="SAM" id="MobiDB-lite"/>
    </source>
</evidence>
<feature type="region of interest" description="Disordered" evidence="1">
    <location>
        <begin position="57"/>
        <end position="81"/>
    </location>
</feature>
<dbReference type="AlphaFoldDB" id="A0A5B7HW86"/>
<evidence type="ECO:0000313" key="2">
    <source>
        <dbReference type="EMBL" id="MPC74009.1"/>
    </source>
</evidence>
<protein>
    <submittedName>
        <fullName evidence="2">Uncharacterized protein</fullName>
    </submittedName>
</protein>
<name>A0A5B7HW86_PORTR</name>
<proteinExistence type="predicted"/>
<dbReference type="Proteomes" id="UP000324222">
    <property type="component" value="Unassembled WGS sequence"/>
</dbReference>